<dbReference type="OMA" id="ADLEPFC"/>
<dbReference type="AlphaFoldDB" id="Q0JCX2"/>
<dbReference type="InterPro" id="IPR034088">
    <property type="entry name" value="Pla_a_1-like"/>
</dbReference>
<dbReference type="CDD" id="cd15795">
    <property type="entry name" value="PMEI-Pla_a_1_like"/>
    <property type="match status" value="1"/>
</dbReference>
<comment type="similarity">
    <text evidence="3">Belongs to the PMEI family.</text>
</comment>
<name>Q0JCX2_ORYSJ</name>
<reference evidence="6" key="5">
    <citation type="journal article" date="2008" name="Nucleic Acids Res.">
        <title>The Rice Annotation Project Database (RAP-DB): 2008 update.</title>
        <authorList>
            <consortium name="The Rice Annotation Project (RAP)"/>
            <person name="Tanaka T."/>
            <person name="Antonio B.A."/>
            <person name="Kikuchi S."/>
            <person name="Matsumoto T."/>
            <person name="Nagamura Y."/>
            <person name="Numa H."/>
            <person name="Sakai H."/>
            <person name="Wu J."/>
            <person name="Itoh T."/>
            <person name="Sasaki T."/>
            <person name="Aono R."/>
            <person name="Fujii Y."/>
            <person name="Habara T."/>
            <person name="Harada E."/>
            <person name="Kanno M."/>
            <person name="Kawahara Y."/>
            <person name="Kawashima H."/>
            <person name="Kubooka H."/>
            <person name="Matsuya A."/>
            <person name="Nakaoka H."/>
            <person name="Saichi N."/>
            <person name="Sanbonmatsu R."/>
            <person name="Sato Y."/>
            <person name="Shinso Y."/>
            <person name="Suzuki M."/>
            <person name="Takeda J."/>
            <person name="Tanino M."/>
            <person name="Todokoro F."/>
            <person name="Yamaguchi K."/>
            <person name="Yamamoto N."/>
            <person name="Yamasaki C."/>
            <person name="Imanishi T."/>
            <person name="Okido T."/>
            <person name="Tada M."/>
            <person name="Ikeo K."/>
            <person name="Tateno Y."/>
            <person name="Gojobori T."/>
            <person name="Lin Y.C."/>
            <person name="Wei F.J."/>
            <person name="Hsing Y.I."/>
            <person name="Zhao Q."/>
            <person name="Han B."/>
            <person name="Kramer M.R."/>
            <person name="McCombie R.W."/>
            <person name="Lonsdale D."/>
            <person name="O'Donovan C.C."/>
            <person name="Whitfield E.J."/>
            <person name="Apweiler R."/>
            <person name="Koyanagi K.O."/>
            <person name="Khurana J.P."/>
            <person name="Raghuvanshi S."/>
            <person name="Singh N.K."/>
            <person name="Tyagi A.K."/>
            <person name="Haberer G."/>
            <person name="Fujisawa M."/>
            <person name="Hosokawa S."/>
            <person name="Ito Y."/>
            <person name="Ikawa H."/>
            <person name="Shibata M."/>
            <person name="Yamamoto M."/>
            <person name="Bruskiewich R.M."/>
            <person name="Hoen D.R."/>
            <person name="Bureau TE."/>
            <person name="Namiki N."/>
            <person name="Ohyanagi H."/>
            <person name="Sakai Y."/>
            <person name="Nobushima S."/>
            <person name="Sakata K."/>
            <person name="Barrero R.A."/>
            <person name="Sato Y."/>
            <person name="Souvorov A."/>
            <person name="Smith-White B."/>
            <person name="Tatusova T."/>
            <person name="An S."/>
            <person name="An G."/>
            <person name="OOta S."/>
            <person name="Fuks G."/>
            <person name="Messing J."/>
            <person name="Christie K.R."/>
            <person name="Lieberherr D."/>
            <person name="Kim H."/>
            <person name="Zuccolo A."/>
            <person name="Wing R.A."/>
            <person name="Nobuta K."/>
            <person name="Green P.J."/>
            <person name="Lu C."/>
            <person name="Meyers BC."/>
            <person name="Chaparro C."/>
            <person name="Piegu B."/>
            <person name="Panaud O."/>
            <person name="Echeverria M."/>
        </authorList>
    </citation>
    <scope>NUCLEOTIDE SEQUENCE</scope>
</reference>
<feature type="signal peptide" evidence="4">
    <location>
        <begin position="1"/>
        <end position="21"/>
    </location>
</feature>
<evidence type="ECO:0000259" key="5">
    <source>
        <dbReference type="SMART" id="SM00856"/>
    </source>
</evidence>
<reference evidence="8" key="6">
    <citation type="journal article" date="2008" name="Nucleic Acids Res.">
        <title>The rice annotation project database (RAP-DB): 2008 update.</title>
        <authorList>
            <consortium name="The rice annotation project (RAP)"/>
        </authorList>
    </citation>
    <scope>GENOME REANNOTATION</scope>
    <source>
        <strain evidence="8">cv. Nipponbare</strain>
    </source>
</reference>
<gene>
    <name evidence="6" type="ordered locus">Os04g0445300</name>
    <name evidence="7" type="ORF">OSJNBa0027P08.11</name>
</gene>
<evidence type="ECO:0000256" key="2">
    <source>
        <dbReference type="ARBA" id="ARBA00023157"/>
    </source>
</evidence>
<dbReference type="FunFam" id="1.20.140.40:FF:000030">
    <property type="entry name" value="OSJNBa0027P08.11 protein"/>
    <property type="match status" value="1"/>
</dbReference>
<reference evidence="6 8" key="2">
    <citation type="journal article" date="2005" name="Nature">
        <title>The map-based sequence of the rice genome.</title>
        <authorList>
            <consortium name="International rice genome sequencing project (IRGSP)"/>
            <person name="Matsumoto T."/>
            <person name="Wu J."/>
            <person name="Kanamori H."/>
            <person name="Katayose Y."/>
            <person name="Fujisawa M."/>
            <person name="Namiki N."/>
            <person name="Mizuno H."/>
            <person name="Yamamoto K."/>
            <person name="Antonio B.A."/>
            <person name="Baba T."/>
            <person name="Sakata K."/>
            <person name="Nagamura Y."/>
            <person name="Aoki H."/>
            <person name="Arikawa K."/>
            <person name="Arita K."/>
            <person name="Bito T."/>
            <person name="Chiden Y."/>
            <person name="Fujitsuka N."/>
            <person name="Fukunaka R."/>
            <person name="Hamada M."/>
            <person name="Harada C."/>
            <person name="Hayashi A."/>
            <person name="Hijishita S."/>
            <person name="Honda M."/>
            <person name="Hosokawa S."/>
            <person name="Ichikawa Y."/>
            <person name="Idonuma A."/>
            <person name="Iijima M."/>
            <person name="Ikeda M."/>
            <person name="Ikeno M."/>
            <person name="Ito K."/>
            <person name="Ito S."/>
            <person name="Ito T."/>
            <person name="Ito Y."/>
            <person name="Ito Y."/>
            <person name="Iwabuchi A."/>
            <person name="Kamiya K."/>
            <person name="Karasawa W."/>
            <person name="Kurita K."/>
            <person name="Katagiri S."/>
            <person name="Kikuta A."/>
            <person name="Kobayashi H."/>
            <person name="Kobayashi N."/>
            <person name="Machita K."/>
            <person name="Maehara T."/>
            <person name="Masukawa M."/>
            <person name="Mizubayashi T."/>
            <person name="Mukai Y."/>
            <person name="Nagasaki H."/>
            <person name="Nagata Y."/>
            <person name="Naito S."/>
            <person name="Nakashima M."/>
            <person name="Nakama Y."/>
            <person name="Nakamichi Y."/>
            <person name="Nakamura M."/>
            <person name="Meguro A."/>
            <person name="Negishi M."/>
            <person name="Ohta I."/>
            <person name="Ohta T."/>
            <person name="Okamoto M."/>
            <person name="Ono N."/>
            <person name="Saji S."/>
            <person name="Sakaguchi M."/>
            <person name="Sakai K."/>
            <person name="Shibata M."/>
            <person name="Shimokawa T."/>
            <person name="Song J."/>
            <person name="Takazaki Y."/>
            <person name="Terasawa K."/>
            <person name="Tsugane M."/>
            <person name="Tsuji K."/>
            <person name="Ueda S."/>
            <person name="Waki K."/>
            <person name="Yamagata H."/>
            <person name="Yamamoto M."/>
            <person name="Yamamoto S."/>
            <person name="Yamane H."/>
            <person name="Yoshiki S."/>
            <person name="Yoshihara R."/>
            <person name="Yukawa K."/>
            <person name="Zhong H."/>
            <person name="Yano M."/>
            <person name="Yuan Q."/>
            <person name="Ouyang S."/>
            <person name="Liu J."/>
            <person name="Jones K.M."/>
            <person name="Gansberger K."/>
            <person name="Moffat K."/>
            <person name="Hill J."/>
            <person name="Bera J."/>
            <person name="Fadrosh D."/>
            <person name="Jin S."/>
            <person name="Johri S."/>
            <person name="Kim M."/>
            <person name="Overton L."/>
            <person name="Reardon M."/>
            <person name="Tsitrin T."/>
            <person name="Vuong H."/>
            <person name="Weaver B."/>
            <person name="Ciecko A."/>
            <person name="Tallon L."/>
            <person name="Jackson J."/>
            <person name="Pai G."/>
            <person name="Aken S.V."/>
            <person name="Utterback T."/>
            <person name="Reidmuller S."/>
            <person name="Feldblyum T."/>
            <person name="Hsiao J."/>
            <person name="Zismann V."/>
            <person name="Iobst S."/>
            <person name="de Vazeille A.R."/>
            <person name="Buell C.R."/>
            <person name="Ying K."/>
            <person name="Li Y."/>
            <person name="Lu T."/>
            <person name="Huang Y."/>
            <person name="Zhao Q."/>
            <person name="Feng Q."/>
            <person name="Zhang L."/>
            <person name="Zhu J."/>
            <person name="Weng Q."/>
            <person name="Mu J."/>
            <person name="Lu Y."/>
            <person name="Fan D."/>
            <person name="Liu Y."/>
            <person name="Guan J."/>
            <person name="Zhang Y."/>
            <person name="Yu S."/>
            <person name="Liu X."/>
            <person name="Zhang Y."/>
            <person name="Hong G."/>
            <person name="Han B."/>
            <person name="Choisne N."/>
            <person name="Demange N."/>
            <person name="Orjeda G."/>
            <person name="Samain S."/>
            <person name="Cattolico L."/>
            <person name="Pelletier E."/>
            <person name="Couloux A."/>
            <person name="Segurens B."/>
            <person name="Wincker P."/>
            <person name="D'Hont A."/>
            <person name="Scarpelli C."/>
            <person name="Weissenbach J."/>
            <person name="Salanoubat M."/>
            <person name="Quetier F."/>
            <person name="Yu Y."/>
            <person name="Kim H.R."/>
            <person name="Rambo T."/>
            <person name="Currie J."/>
            <person name="Collura K."/>
            <person name="Luo M."/>
            <person name="Yang T."/>
            <person name="Ammiraju J.S.S."/>
            <person name="Engler F."/>
            <person name="Soderlund C."/>
            <person name="Wing R.A."/>
            <person name="Palmer L.E."/>
            <person name="de la Bastide M."/>
            <person name="Spiegel L."/>
            <person name="Nascimento L."/>
            <person name="Zutavern T."/>
            <person name="O'Shaughnessy A."/>
            <person name="Dike S."/>
            <person name="Dedhia N."/>
            <person name="Preston R."/>
            <person name="Balija V."/>
            <person name="McCombie W.R."/>
            <person name="Chow T."/>
            <person name="Chen H."/>
            <person name="Chung M."/>
            <person name="Chen C."/>
            <person name="Shaw J."/>
            <person name="Wu H."/>
            <person name="Hsiao K."/>
            <person name="Chao Y."/>
            <person name="Chu M."/>
            <person name="Cheng C."/>
            <person name="Hour A."/>
            <person name="Lee P."/>
            <person name="Lin S."/>
            <person name="Lin Y."/>
            <person name="Liou J."/>
            <person name="Liu S."/>
            <person name="Hsing Y."/>
            <person name="Raghuvanshi S."/>
            <person name="Mohanty A."/>
            <person name="Bharti A.K."/>
            <person name="Gaur A."/>
            <person name="Gupta V."/>
            <person name="Kumar D."/>
            <person name="Ravi V."/>
            <person name="Vij S."/>
            <person name="Kapur A."/>
            <person name="Khurana P."/>
            <person name="Khurana P."/>
            <person name="Khurana J.P."/>
            <person name="Tyagi A.K."/>
            <person name="Gaikwad K."/>
            <person name="Singh A."/>
            <person name="Dalal V."/>
            <person name="Srivastava S."/>
            <person name="Dixit A."/>
            <person name="Pal A.K."/>
            <person name="Ghazi I.A."/>
            <person name="Yadav M."/>
            <person name="Pandit A."/>
            <person name="Bhargava A."/>
            <person name="Sureshbabu K."/>
            <person name="Batra K."/>
            <person name="Sharma T.R."/>
            <person name="Mohapatra T."/>
            <person name="Singh N.K."/>
            <person name="Messing J."/>
            <person name="Nelson A.B."/>
            <person name="Fuks G."/>
            <person name="Kavchok S."/>
            <person name="Keizer G."/>
            <person name="Linton E."/>
            <person name="Llaca V."/>
            <person name="Song R."/>
            <person name="Tanyolac B."/>
            <person name="Young S."/>
            <person name="Ho-Il K."/>
            <person name="Hahn J.H."/>
            <person name="Sangsakoo G."/>
            <person name="Vanavichit A."/>
            <person name="de Mattos Luiz.A.T."/>
            <person name="Zimmer P.D."/>
            <person name="Malone G."/>
            <person name="Dellagostin O."/>
            <person name="de Oliveira A.C."/>
            <person name="Bevan M."/>
            <person name="Bancroft I."/>
            <person name="Minx P."/>
            <person name="Cordum H."/>
            <person name="Wilson R."/>
            <person name="Cheng Z."/>
            <person name="Jin W."/>
            <person name="Jiang J."/>
            <person name="Leong S.A."/>
            <person name="Iwama H."/>
            <person name="Gojobori T."/>
            <person name="Itoh T."/>
            <person name="Niimura Y."/>
            <person name="Fujii Y."/>
            <person name="Habara T."/>
            <person name="Sakai H."/>
            <person name="Sato Y."/>
            <person name="Wilson G."/>
            <person name="Kumar K."/>
            <person name="McCouch S."/>
            <person name="Juretic N."/>
            <person name="Hoen D."/>
            <person name="Wright S."/>
            <person name="Bruskiewich R."/>
            <person name="Bureau T."/>
            <person name="Miyao A."/>
            <person name="Hirochika H."/>
            <person name="Nishikawa T."/>
            <person name="Kadowaki K."/>
            <person name="Sugiura M."/>
            <person name="Burr B."/>
            <person name="Sasaki T."/>
        </authorList>
    </citation>
    <scope>NUCLEOTIDE SEQUENCE [LARGE SCALE GENOMIC DNA]</scope>
    <source>
        <strain evidence="8">cv. Nipponbare</strain>
    </source>
</reference>
<reference evidence="6" key="8">
    <citation type="submission" date="2012-08" db="EMBL/GenBank/DDBJ databases">
        <title>The Second Rice Annotation Project Meeting (RAP2).</title>
        <authorList>
            <consortium name="The Rice Annotation Project (RAP)"/>
        </authorList>
    </citation>
    <scope>NUCLEOTIDE SEQUENCE</scope>
</reference>
<dbReference type="OrthoDB" id="1915198at2759"/>
<accession>Q0JCX2</accession>
<feature type="chain" id="PRO_5038288089" evidence="4">
    <location>
        <begin position="22"/>
        <end position="192"/>
    </location>
</feature>
<dbReference type="KEGG" id="dosa:Os04g0445300"/>
<reference evidence="6" key="4">
    <citation type="journal article" date="2007" name="Genome Res.">
        <title>Curated Genome Annotation of Oryza sativa ssp. japonica and Comparative Genome Analysis with Arabidopsis thaliana.</title>
        <authorList>
            <consortium name="The Rice Annotation Project (RAP)"/>
            <person name="Itoh T."/>
            <person name="Tanaka T."/>
            <person name="Barrero R.A."/>
            <person name="Yamasaki C."/>
            <person name="Fujii Y."/>
            <person name="Hilton P.B."/>
            <person name="Antonio B.A."/>
            <person name="Aono H."/>
            <person name="Apweiler R."/>
            <person name="Bruskiewich R."/>
            <person name="Bureau T."/>
            <person name="Burr F."/>
            <person name="Costa de Oliveira A."/>
            <person name="Fuks G."/>
            <person name="Habara T."/>
            <person name="Haberer G."/>
            <person name="Han B."/>
            <person name="Harada E."/>
            <person name="Hiraki A.T."/>
            <person name="Hirochika H."/>
            <person name="Hoen D."/>
            <person name="Hokari H."/>
            <person name="Hosokawa S."/>
            <person name="Hsing Y."/>
            <person name="Ikawa H."/>
            <person name="Ikeo K."/>
            <person name="Imanishi T."/>
            <person name="Ito Y."/>
            <person name="Jaiswal P."/>
            <person name="Kanno M."/>
            <person name="Kawahara Y."/>
            <person name="Kawamura T."/>
            <person name="Kawashima H."/>
            <person name="Khurana J.P."/>
            <person name="Kikuchi S."/>
            <person name="Komatsu S."/>
            <person name="Koyanagi K.O."/>
            <person name="Kubooka H."/>
            <person name="Lieberherr D."/>
            <person name="Lin Y.C."/>
            <person name="Lonsdale D."/>
            <person name="Matsumoto T."/>
            <person name="Matsuya A."/>
            <person name="McCombie W.R."/>
            <person name="Messing J."/>
            <person name="Miyao A."/>
            <person name="Mulder N."/>
            <person name="Nagamura Y."/>
            <person name="Nam J."/>
            <person name="Namiki N."/>
            <person name="Numa H."/>
            <person name="Nurimoto S."/>
            <person name="O'donovan C."/>
            <person name="Ohyanagi H."/>
            <person name="Okido T."/>
            <person name="Oota S."/>
            <person name="Osato N."/>
            <person name="Palmer L.E."/>
            <person name="Quetier F."/>
            <person name="Raghuvanshi S."/>
            <person name="Saichi N."/>
            <person name="Sakai H."/>
            <person name="Sakai Y."/>
            <person name="Sakata K."/>
            <person name="Sakurai T."/>
            <person name="Sato F."/>
            <person name="Sato Y."/>
            <person name="Schoof H."/>
            <person name="Seki M."/>
            <person name="Shibata M."/>
            <person name="Shimizu Y."/>
            <person name="Shinozaki K."/>
            <person name="Shinso Y."/>
            <person name="Singh N.K."/>
            <person name="Smith-White B."/>
            <person name="Takeda J."/>
            <person name="Tanino M."/>
            <person name="Tatusova T."/>
            <person name="Thongjuea S."/>
            <person name="Todokoro F."/>
            <person name="Tsugane M."/>
            <person name="Tyagi A.K."/>
            <person name="Vanavichit A."/>
            <person name="Wang A."/>
            <person name="Wing R.A."/>
            <person name="Yamaguchi K."/>
            <person name="Yamamoto M."/>
            <person name="Yamamoto N."/>
            <person name="Yu Y."/>
            <person name="Zhang H."/>
            <person name="Zhao Q."/>
            <person name="Higo K."/>
            <person name="Burr B."/>
            <person name="Gojobori T."/>
            <person name="Sasaki T."/>
        </authorList>
    </citation>
    <scope>NUCLEOTIDE SEQUENCE</scope>
</reference>
<evidence type="ECO:0000256" key="3">
    <source>
        <dbReference type="ARBA" id="ARBA00038471"/>
    </source>
</evidence>
<reference evidence="7" key="1">
    <citation type="journal article" date="2002" name="Nature">
        <title>Sequence and analysis of rice chromosome 4.</title>
        <authorList>
            <person name="Feng Q."/>
            <person name="Zhang Y."/>
            <person name="Hao P."/>
            <person name="Wang S."/>
            <person name="Fu G."/>
            <person name="Huang Y."/>
            <person name="Li Y."/>
            <person name="Zhu J."/>
            <person name="Liu Y."/>
            <person name="Hu X."/>
            <person name="Jia P."/>
            <person name="Zhang Y."/>
            <person name="Zhao Q."/>
            <person name="Ying K."/>
            <person name="Yu S."/>
            <person name="Tang Y."/>
            <person name="Weng Q."/>
            <person name="Zhang L."/>
            <person name="Lu Y."/>
            <person name="Mu J."/>
            <person name="Lu Y."/>
            <person name="Zhang L.S."/>
            <person name="Yu Z."/>
            <person name="Fan D."/>
            <person name="Liu X."/>
            <person name="Lu T."/>
            <person name="Li C."/>
            <person name="Wu Y."/>
            <person name="Sun T."/>
            <person name="Lei H."/>
            <person name="Li T."/>
            <person name="Hu H."/>
            <person name="Guan J."/>
            <person name="Wu M."/>
            <person name="Zhang R."/>
            <person name="Zhou B."/>
            <person name="Chen Z."/>
            <person name="Chen L."/>
            <person name="Jin Z."/>
            <person name="Wang R."/>
            <person name="Yin H."/>
            <person name="Cai Z."/>
            <person name="Ren S."/>
            <person name="Lv G."/>
            <person name="Gu W."/>
            <person name="Zhu G."/>
            <person name="Tu Y."/>
            <person name="Jia J."/>
            <person name="Zhang Y."/>
            <person name="Chen J."/>
            <person name="Kang H."/>
            <person name="Chen X."/>
            <person name="Shao C."/>
            <person name="Sun Y."/>
            <person name="Hu Q."/>
            <person name="Zhang X."/>
            <person name="Zhang W."/>
            <person name="Wang L."/>
            <person name="Ding C."/>
            <person name="Sheng H."/>
            <person name="Gu J."/>
            <person name="Chen S."/>
            <person name="Ni L."/>
            <person name="Zhu F."/>
            <person name="Chen W."/>
            <person name="Lan L."/>
            <person name="Lai Y."/>
            <person name="Cheng Z."/>
            <person name="Gu M."/>
            <person name="Jiang J."/>
            <person name="Li J."/>
            <person name="Hong G."/>
            <person name="Xue Y."/>
            <person name="Han B."/>
        </authorList>
    </citation>
    <scope>NUCLEOTIDE SEQUENCE</scope>
</reference>
<dbReference type="SUPFAM" id="SSF101148">
    <property type="entry name" value="Plant invertase/pectin methylesterase inhibitor"/>
    <property type="match status" value="1"/>
</dbReference>
<dbReference type="InterPro" id="IPR006501">
    <property type="entry name" value="Pectinesterase_inhib_dom"/>
</dbReference>
<proteinExistence type="inferred from homology"/>
<dbReference type="SMART" id="SM00856">
    <property type="entry name" value="PMEI"/>
    <property type="match status" value="1"/>
</dbReference>
<evidence type="ECO:0000313" key="8">
    <source>
        <dbReference type="Proteomes" id="UP000000763"/>
    </source>
</evidence>
<dbReference type="Proteomes" id="UP000000763">
    <property type="component" value="Chromosome 4"/>
</dbReference>
<dbReference type="PANTHER" id="PTHR35357">
    <property type="entry name" value="OS02G0537100 PROTEIN"/>
    <property type="match status" value="1"/>
</dbReference>
<dbReference type="InterPro" id="IPR035513">
    <property type="entry name" value="Invertase/methylesterase_inhib"/>
</dbReference>
<evidence type="ECO:0000256" key="4">
    <source>
        <dbReference type="SAM" id="SignalP"/>
    </source>
</evidence>
<dbReference type="Gramene" id="Os04t0445300-01">
    <property type="protein sequence ID" value="Os04t0445300-01"/>
    <property type="gene ID" value="Os04g0445300"/>
</dbReference>
<dbReference type="GO" id="GO:0004857">
    <property type="term" value="F:enzyme inhibitor activity"/>
    <property type="evidence" value="ECO:0007669"/>
    <property type="project" value="InterPro"/>
</dbReference>
<dbReference type="SMR" id="Q0JCX2"/>
<keyword evidence="1 4" id="KW-0732">Signal</keyword>
<reference evidence="6" key="7">
    <citation type="submission" date="2012-08" db="EMBL/GenBank/DDBJ databases">
        <title>Oryza sativa nipponbare(GA3) genomic DNA, chromosome 4.</title>
        <authorList>
            <consortium name="IRGSP(International Rice Genome Sequencing Project)"/>
        </authorList>
    </citation>
    <scope>NUCLEOTIDE SEQUENCE</scope>
</reference>
<evidence type="ECO:0000313" key="6">
    <source>
        <dbReference type="EMBL" id="BAF14815.1"/>
    </source>
</evidence>
<sequence>MAARLVFSLLLTVACSHAALAAAASSSAVEDTCAKATASGSRKDLAPFCVSTLQAAPGSAGADARGLAVIATNLTLANYTAAYATIKALQRRGGWSERERAALATCRQLYIEALNVVHSAIHALNTGQTQAYVADMGVVRRAATGCEDAFGFGGGGGGGGVGNQLATESPLHKVDDDAINLTTVATLIVLIL</sequence>
<evidence type="ECO:0000313" key="7">
    <source>
        <dbReference type="EMBL" id="CAD40967.2"/>
    </source>
</evidence>
<dbReference type="Pfam" id="PF04043">
    <property type="entry name" value="PMEI"/>
    <property type="match status" value="1"/>
</dbReference>
<dbReference type="PANTHER" id="PTHR35357:SF24">
    <property type="entry name" value="OS04G0587200 PROTEIN"/>
    <property type="match status" value="1"/>
</dbReference>
<keyword evidence="2" id="KW-1015">Disulfide bond</keyword>
<dbReference type="PROSITE" id="PS51257">
    <property type="entry name" value="PROKAR_LIPOPROTEIN"/>
    <property type="match status" value="1"/>
</dbReference>
<feature type="domain" description="Pectinesterase inhibitor" evidence="5">
    <location>
        <begin position="24"/>
        <end position="188"/>
    </location>
</feature>
<dbReference type="KEGG" id="osa:4335958"/>
<organism evidence="6 8">
    <name type="scientific">Oryza sativa subsp. japonica</name>
    <name type="common">Rice</name>
    <dbReference type="NCBI Taxonomy" id="39947"/>
    <lineage>
        <taxon>Eukaryota</taxon>
        <taxon>Viridiplantae</taxon>
        <taxon>Streptophyta</taxon>
        <taxon>Embryophyta</taxon>
        <taxon>Tracheophyta</taxon>
        <taxon>Spermatophyta</taxon>
        <taxon>Magnoliopsida</taxon>
        <taxon>Liliopsida</taxon>
        <taxon>Poales</taxon>
        <taxon>Poaceae</taxon>
        <taxon>BOP clade</taxon>
        <taxon>Oryzoideae</taxon>
        <taxon>Oryzeae</taxon>
        <taxon>Oryzinae</taxon>
        <taxon>Oryza</taxon>
        <taxon>Oryza sativa</taxon>
    </lineage>
</organism>
<dbReference type="EMBL" id="AL731593">
    <property type="protein sequence ID" value="CAD40967.2"/>
    <property type="molecule type" value="Genomic_DNA"/>
</dbReference>
<dbReference type="Gene3D" id="1.20.140.40">
    <property type="entry name" value="Invertase/pectin methylesterase inhibitor family protein"/>
    <property type="match status" value="1"/>
</dbReference>
<protein>
    <submittedName>
        <fullName evidence="7">OSJNBa0027P08.11 protein</fullName>
    </submittedName>
    <submittedName>
        <fullName evidence="6">Os04g0445300 protein</fullName>
    </submittedName>
</protein>
<dbReference type="NCBIfam" id="TIGR01614">
    <property type="entry name" value="PME_inhib"/>
    <property type="match status" value="1"/>
</dbReference>
<dbReference type="EMBL" id="AP008210">
    <property type="protein sequence ID" value="BAF14815.1"/>
    <property type="molecule type" value="Genomic_DNA"/>
</dbReference>
<reference evidence="6" key="3">
    <citation type="journal article" date="2006" name="Nucleic Acids Res.">
        <title>The Rice Annotation Project Database (RAP-DB): hub for Oryza sativa ssp. japonica genome information.</title>
        <authorList>
            <person name="Ohyanagi H."/>
            <person name="Tanaka T."/>
            <person name="Sakai H."/>
            <person name="Shigemoto Y."/>
            <person name="Yamaguchi K."/>
            <person name="Habara T."/>
            <person name="Fujii Y."/>
            <person name="Antonio B.A."/>
            <person name="Nagamura Y."/>
            <person name="Imanishi T."/>
            <person name="Ikeo K."/>
            <person name="Itoh T."/>
            <person name="Gojobori T."/>
            <person name="Sasaki T."/>
        </authorList>
    </citation>
    <scope>NUCLEOTIDE SEQUENCE</scope>
</reference>
<evidence type="ECO:0000256" key="1">
    <source>
        <dbReference type="ARBA" id="ARBA00022729"/>
    </source>
</evidence>